<evidence type="ECO:0000259" key="2">
    <source>
        <dbReference type="Pfam" id="PF20789"/>
    </source>
</evidence>
<dbReference type="KEGG" id="rav:AAT18_04530"/>
<evidence type="ECO:0000259" key="1">
    <source>
        <dbReference type="Pfam" id="PF13622"/>
    </source>
</evidence>
<dbReference type="EMBL" id="CP106982">
    <property type="protein sequence ID" value="UYF93560.1"/>
    <property type="molecule type" value="Genomic_DNA"/>
</dbReference>
<organism evidence="3 4">
    <name type="scientific">Rhodococcus aetherivorans</name>
    <dbReference type="NCBI Taxonomy" id="191292"/>
    <lineage>
        <taxon>Bacteria</taxon>
        <taxon>Bacillati</taxon>
        <taxon>Actinomycetota</taxon>
        <taxon>Actinomycetes</taxon>
        <taxon>Mycobacteriales</taxon>
        <taxon>Nocardiaceae</taxon>
        <taxon>Rhodococcus</taxon>
    </lineage>
</organism>
<dbReference type="RefSeq" id="WP_050034601.1">
    <property type="nucleotide sequence ID" value="NZ_CP011341.1"/>
</dbReference>
<dbReference type="InterPro" id="IPR049449">
    <property type="entry name" value="TesB_ACOT8-like_N"/>
</dbReference>
<feature type="domain" description="Acyl-CoA thioesterase-like N-terminal HotDog" evidence="1">
    <location>
        <begin position="15"/>
        <end position="76"/>
    </location>
</feature>
<dbReference type="InterPro" id="IPR052389">
    <property type="entry name" value="Sec_Metab_Biosynth-Assoc"/>
</dbReference>
<dbReference type="InterPro" id="IPR029069">
    <property type="entry name" value="HotDog_dom_sf"/>
</dbReference>
<dbReference type="InterPro" id="IPR042171">
    <property type="entry name" value="Acyl-CoA_hotdog"/>
</dbReference>
<dbReference type="GeneID" id="83623649"/>
<dbReference type="Gene3D" id="2.40.160.210">
    <property type="entry name" value="Acyl-CoA thioesterase, double hotdog domain"/>
    <property type="match status" value="1"/>
</dbReference>
<gene>
    <name evidence="3" type="ORF">OCS65_24515</name>
</gene>
<dbReference type="Proteomes" id="UP001163947">
    <property type="component" value="Chromosome"/>
</dbReference>
<dbReference type="SUPFAM" id="SSF54637">
    <property type="entry name" value="Thioesterase/thiol ester dehydrase-isomerase"/>
    <property type="match status" value="2"/>
</dbReference>
<accession>A0AA46S9R6</accession>
<sequence length="247" mass="26261">MTHLAPAPFPIEFDSSWLGFGGVHGGLVVAALIRAAAVETGATPLAVSAHFTGPVQPGPVDVAVDDVRGGRTVSARASMPDSVTALVRLARTVGETTWPRTGSDFGGTDPVTLPPLEIPVDFVPFSQYLDIRPINAARPFGRGDDPEFEVWIRLMSAVEFAPVERAAILLDALPPGLFATMSAPVPVPTVEFAAHFAPSRAAADGWYHLRHRTVWATEMLCVDEAELTDGDGHLVGQARQLRRILGG</sequence>
<dbReference type="PANTHER" id="PTHR38110">
    <property type="entry name" value="CHROMOSOME 23, WHOLE GENOME SHOTGUN SEQUENCE"/>
    <property type="match status" value="1"/>
</dbReference>
<feature type="domain" description="Acyl-CoA thioesterase-like C-terminal" evidence="2">
    <location>
        <begin position="121"/>
        <end position="241"/>
    </location>
</feature>
<evidence type="ECO:0000313" key="3">
    <source>
        <dbReference type="EMBL" id="UYF93560.1"/>
    </source>
</evidence>
<proteinExistence type="predicted"/>
<dbReference type="Pfam" id="PF13622">
    <property type="entry name" value="4HBT_3"/>
    <property type="match status" value="1"/>
</dbReference>
<reference evidence="3" key="1">
    <citation type="submission" date="2022-09" db="EMBL/GenBank/DDBJ databases">
        <title>The genome sequence of Rhodococcus aetherivorans N1.</title>
        <authorList>
            <person name="Jiang W."/>
        </authorList>
    </citation>
    <scope>NUCLEOTIDE SEQUENCE</scope>
    <source>
        <strain evidence="3">N1</strain>
    </source>
</reference>
<dbReference type="Pfam" id="PF20789">
    <property type="entry name" value="4HBT_3C"/>
    <property type="match status" value="1"/>
</dbReference>
<dbReference type="PANTHER" id="PTHR38110:SF1">
    <property type="entry name" value="THIOESTERASE DOMAIN-CONTAINING PROTEIN"/>
    <property type="match status" value="1"/>
</dbReference>
<dbReference type="AlphaFoldDB" id="A0AA46S9R6"/>
<name>A0AA46S9R6_9NOCA</name>
<dbReference type="InterPro" id="IPR049450">
    <property type="entry name" value="ACOT8-like_C"/>
</dbReference>
<protein>
    <submittedName>
        <fullName evidence="3">Thioesterase family protein</fullName>
    </submittedName>
</protein>
<evidence type="ECO:0000313" key="4">
    <source>
        <dbReference type="Proteomes" id="UP001163947"/>
    </source>
</evidence>